<dbReference type="PANTHER" id="PTHR43133:SF63">
    <property type="entry name" value="RNA POLYMERASE SIGMA FACTOR FECI-RELATED"/>
    <property type="match status" value="1"/>
</dbReference>
<dbReference type="EMBL" id="PDDY01000001">
    <property type="protein sequence ID" value="PEH42076.1"/>
    <property type="molecule type" value="Genomic_DNA"/>
</dbReference>
<evidence type="ECO:0000256" key="1">
    <source>
        <dbReference type="ARBA" id="ARBA00010641"/>
    </source>
</evidence>
<keyword evidence="3" id="KW-0731">Sigma factor</keyword>
<feature type="domain" description="RNA polymerase sigma-70 region 2" evidence="5">
    <location>
        <begin position="15"/>
        <end position="85"/>
    </location>
</feature>
<evidence type="ECO:0000256" key="2">
    <source>
        <dbReference type="ARBA" id="ARBA00023015"/>
    </source>
</evidence>
<keyword evidence="2" id="KW-0805">Transcription regulation</keyword>
<dbReference type="GO" id="GO:0016987">
    <property type="term" value="F:sigma factor activity"/>
    <property type="evidence" value="ECO:0007669"/>
    <property type="project" value="UniProtKB-KW"/>
</dbReference>
<feature type="domain" description="RNA polymerase sigma factor 70 region 4 type 2" evidence="6">
    <location>
        <begin position="117"/>
        <end position="169"/>
    </location>
</feature>
<dbReference type="RefSeq" id="WP_098151873.1">
    <property type="nucleotide sequence ID" value="NZ_CP065596.1"/>
</dbReference>
<dbReference type="Gene3D" id="1.10.1740.10">
    <property type="match status" value="1"/>
</dbReference>
<protein>
    <submittedName>
        <fullName evidence="7">RNA polymerase subunit sigma</fullName>
    </submittedName>
</protein>
<evidence type="ECO:0000259" key="5">
    <source>
        <dbReference type="Pfam" id="PF04542"/>
    </source>
</evidence>
<dbReference type="Gene3D" id="1.10.10.10">
    <property type="entry name" value="Winged helix-like DNA-binding domain superfamily/Winged helix DNA-binding domain"/>
    <property type="match status" value="1"/>
</dbReference>
<dbReference type="InterPro" id="IPR013324">
    <property type="entry name" value="RNA_pol_sigma_r3/r4-like"/>
</dbReference>
<evidence type="ECO:0000259" key="6">
    <source>
        <dbReference type="Pfam" id="PF08281"/>
    </source>
</evidence>
<keyword evidence="4" id="KW-0804">Transcription</keyword>
<dbReference type="Pfam" id="PF04542">
    <property type="entry name" value="Sigma70_r2"/>
    <property type="match status" value="1"/>
</dbReference>
<evidence type="ECO:0000313" key="7">
    <source>
        <dbReference type="EMBL" id="PEH42076.1"/>
    </source>
</evidence>
<comment type="caution">
    <text evidence="7">The sequence shown here is derived from an EMBL/GenBank/DDBJ whole genome shotgun (WGS) entry which is preliminary data.</text>
</comment>
<dbReference type="InterPro" id="IPR013249">
    <property type="entry name" value="RNA_pol_sigma70_r4_t2"/>
</dbReference>
<dbReference type="SUPFAM" id="SSF88659">
    <property type="entry name" value="Sigma3 and sigma4 domains of RNA polymerase sigma factors"/>
    <property type="match status" value="1"/>
</dbReference>
<proteinExistence type="inferred from homology"/>
<dbReference type="CDD" id="cd06171">
    <property type="entry name" value="Sigma70_r4"/>
    <property type="match status" value="1"/>
</dbReference>
<dbReference type="NCBIfam" id="NF009180">
    <property type="entry name" value="PRK12528.1"/>
    <property type="match status" value="1"/>
</dbReference>
<dbReference type="InterPro" id="IPR036388">
    <property type="entry name" value="WH-like_DNA-bd_sf"/>
</dbReference>
<evidence type="ECO:0000256" key="3">
    <source>
        <dbReference type="ARBA" id="ARBA00023082"/>
    </source>
</evidence>
<dbReference type="NCBIfam" id="TIGR02937">
    <property type="entry name" value="sigma70-ECF"/>
    <property type="match status" value="1"/>
</dbReference>
<sequence length="174" mass="19564">MSAVLSDVQREVSTLYLDHHAWLQGWLRRKLGNASDAADLAQDTFVRVLSAWSGAGGFDPRELREPRAYLSTVAGRLVLNHYRRLSLERAWLEALALLPEACAPSVQERCLVLETLHEIDAMLDRLPPNVRTAFLLSQLEGLTYAEIALRLGISDRTVKRYMVSAYEACLLLTL</sequence>
<dbReference type="SUPFAM" id="SSF88946">
    <property type="entry name" value="Sigma2 domain of RNA polymerase sigma factors"/>
    <property type="match status" value="1"/>
</dbReference>
<dbReference type="InterPro" id="IPR013325">
    <property type="entry name" value="RNA_pol_sigma_r2"/>
</dbReference>
<organism evidence="7">
    <name type="scientific">Burkholderia gladioli</name>
    <name type="common">Pseudomonas marginata</name>
    <name type="synonym">Phytomonas marginata</name>
    <dbReference type="NCBI Taxonomy" id="28095"/>
    <lineage>
        <taxon>Bacteria</taxon>
        <taxon>Pseudomonadati</taxon>
        <taxon>Pseudomonadota</taxon>
        <taxon>Betaproteobacteria</taxon>
        <taxon>Burkholderiales</taxon>
        <taxon>Burkholderiaceae</taxon>
        <taxon>Burkholderia</taxon>
    </lineage>
</organism>
<name>A0A2A7SEU9_BURGA</name>
<evidence type="ECO:0000256" key="4">
    <source>
        <dbReference type="ARBA" id="ARBA00023163"/>
    </source>
</evidence>
<dbReference type="Pfam" id="PF08281">
    <property type="entry name" value="Sigma70_r4_2"/>
    <property type="match status" value="1"/>
</dbReference>
<dbReference type="GO" id="GO:0006352">
    <property type="term" value="P:DNA-templated transcription initiation"/>
    <property type="evidence" value="ECO:0007669"/>
    <property type="project" value="InterPro"/>
</dbReference>
<dbReference type="PANTHER" id="PTHR43133">
    <property type="entry name" value="RNA POLYMERASE ECF-TYPE SIGMA FACTO"/>
    <property type="match status" value="1"/>
</dbReference>
<dbReference type="AlphaFoldDB" id="A0A2A7SEU9"/>
<comment type="similarity">
    <text evidence="1">Belongs to the sigma-70 factor family. ECF subfamily.</text>
</comment>
<dbReference type="GO" id="GO:0003677">
    <property type="term" value="F:DNA binding"/>
    <property type="evidence" value="ECO:0007669"/>
    <property type="project" value="InterPro"/>
</dbReference>
<reference evidence="7" key="1">
    <citation type="submission" date="2017-09" db="EMBL/GenBank/DDBJ databases">
        <title>FDA dAtabase for Regulatory Grade micrObial Sequences (FDA-ARGOS): Supporting development and validation of Infectious Disease Dx tests.</title>
        <authorList>
            <person name="Minogue T."/>
            <person name="Wolcott M."/>
            <person name="Wasieloski L."/>
            <person name="Aguilar W."/>
            <person name="Moore D."/>
            <person name="Tallon L.J."/>
            <person name="Sadzewicz L."/>
            <person name="Ott S."/>
            <person name="Zhao X."/>
            <person name="Nagaraj S."/>
            <person name="Vavikolanu K."/>
            <person name="Aluvathingal J."/>
            <person name="Nadendla S."/>
            <person name="Sichtig H."/>
        </authorList>
    </citation>
    <scope>NUCLEOTIDE SEQUENCE</scope>
    <source>
        <strain evidence="7">FDAARGOS_390</strain>
    </source>
</reference>
<gene>
    <name evidence="7" type="ORF">CRM94_07945</name>
</gene>
<dbReference type="InterPro" id="IPR014284">
    <property type="entry name" value="RNA_pol_sigma-70_dom"/>
</dbReference>
<accession>A0A2A7SEU9</accession>
<dbReference type="InterPro" id="IPR039425">
    <property type="entry name" value="RNA_pol_sigma-70-like"/>
</dbReference>
<dbReference type="InterPro" id="IPR007627">
    <property type="entry name" value="RNA_pol_sigma70_r2"/>
</dbReference>
<dbReference type="Proteomes" id="UP000220629">
    <property type="component" value="Unassembled WGS sequence"/>
</dbReference>